<evidence type="ECO:0000256" key="1">
    <source>
        <dbReference type="SAM" id="Phobius"/>
    </source>
</evidence>
<dbReference type="EMBL" id="QKOD01000011">
    <property type="protein sequence ID" value="RNJ42397.1"/>
    <property type="molecule type" value="Genomic_DNA"/>
</dbReference>
<evidence type="ECO:0000313" key="3">
    <source>
        <dbReference type="EMBL" id="RNJ42397.1"/>
    </source>
</evidence>
<reference evidence="3 4" key="1">
    <citation type="journal article" date="2018" name="Mol. Plant Microbe Interact.">
        <title>Taxonomically Different Co-Microsymbionts of a Relict Legume, Oxytropis popoviana, Have Complementary Sets of Symbiotic Genes and Together Increase the Efficiency of Plant Nodulation.</title>
        <authorList>
            <person name="Safronova V."/>
            <person name="Belimov A."/>
            <person name="Sazanova A."/>
            <person name="Chirak E."/>
            <person name="Verkhozina A."/>
            <person name="Kuznetsova I."/>
            <person name="Andronov E."/>
            <person name="Puhalsky J."/>
            <person name="Tikhonovich I."/>
        </authorList>
    </citation>
    <scope>NUCLEOTIDE SEQUENCE [LARGE SCALE GENOMIC DNA]</scope>
    <source>
        <strain evidence="3 4">Opo-235</strain>
    </source>
</reference>
<feature type="transmembrane region" description="Helical" evidence="1">
    <location>
        <begin position="208"/>
        <end position="227"/>
    </location>
</feature>
<dbReference type="RefSeq" id="WP_123169750.1">
    <property type="nucleotide sequence ID" value="NZ_QKOD01000011.1"/>
</dbReference>
<dbReference type="InterPro" id="IPR040884">
    <property type="entry name" value="SLATT_1"/>
</dbReference>
<evidence type="ECO:0000313" key="4">
    <source>
        <dbReference type="Proteomes" id="UP000275436"/>
    </source>
</evidence>
<evidence type="ECO:0000259" key="2">
    <source>
        <dbReference type="Pfam" id="PF18181"/>
    </source>
</evidence>
<dbReference type="InterPro" id="IPR025325">
    <property type="entry name" value="DUF4231"/>
</dbReference>
<feature type="transmembrane region" description="Helical" evidence="1">
    <location>
        <begin position="29"/>
        <end position="46"/>
    </location>
</feature>
<dbReference type="Proteomes" id="UP000275436">
    <property type="component" value="Unassembled WGS sequence"/>
</dbReference>
<dbReference type="Pfam" id="PF14015">
    <property type="entry name" value="DUF4231"/>
    <property type="match status" value="1"/>
</dbReference>
<keyword evidence="1" id="KW-1133">Transmembrane helix</keyword>
<keyword evidence="1" id="KW-0812">Transmembrane</keyword>
<dbReference type="AlphaFoldDB" id="A0A3M9X2Y4"/>
<feature type="transmembrane region" description="Helical" evidence="1">
    <location>
        <begin position="183"/>
        <end position="202"/>
    </location>
</feature>
<gene>
    <name evidence="3" type="ORF">DNR46_28790</name>
</gene>
<feature type="domain" description="SMODS and SLOG-associating 2TM effector" evidence="2">
    <location>
        <begin position="154"/>
        <end position="284"/>
    </location>
</feature>
<keyword evidence="1" id="KW-0472">Membrane</keyword>
<protein>
    <recommendedName>
        <fullName evidence="2">SMODS and SLOG-associating 2TM effector domain-containing protein</fullName>
    </recommendedName>
</protein>
<name>A0A3M9X2Y4_9HYPH</name>
<sequence>MALDLVAQRQAAWSVTANALKKSLDQTRWTTFVLSIVGALLATIAAQNTGDLRWWLAMAGAAVLATGTFLTSRLMGGSHVAEWVRARAASEALKREGYKFAVRAGPYDDDATRVGLLNTERSKIDDAVLDLIDKQVQPKTPGTMPTAEITPEDYIDRRITRQCNDFFEPKAENYRRLAQKFGWVEFALALAATVITAVVGAADKLPGHFDFVALAAVLTTIGGAIAAHVEASRYSFLVTSYRATARRLQNELAAATLPFAAPSADWSAFVERCEAILADENGTWLAKWTR</sequence>
<organism evidence="3 4">
    <name type="scientific">Mesorhizobium japonicum</name>
    <dbReference type="NCBI Taxonomy" id="2066070"/>
    <lineage>
        <taxon>Bacteria</taxon>
        <taxon>Pseudomonadati</taxon>
        <taxon>Pseudomonadota</taxon>
        <taxon>Alphaproteobacteria</taxon>
        <taxon>Hyphomicrobiales</taxon>
        <taxon>Phyllobacteriaceae</taxon>
        <taxon>Mesorhizobium</taxon>
    </lineage>
</organism>
<feature type="transmembrane region" description="Helical" evidence="1">
    <location>
        <begin position="52"/>
        <end position="70"/>
    </location>
</feature>
<accession>A0A3M9X2Y4</accession>
<dbReference type="Pfam" id="PF18181">
    <property type="entry name" value="SLATT_1"/>
    <property type="match status" value="1"/>
</dbReference>
<dbReference type="NCBIfam" id="NF033634">
    <property type="entry name" value="SLATT_1"/>
    <property type="match status" value="1"/>
</dbReference>
<comment type="caution">
    <text evidence="3">The sequence shown here is derived from an EMBL/GenBank/DDBJ whole genome shotgun (WGS) entry which is preliminary data.</text>
</comment>
<proteinExistence type="predicted"/>